<organism evidence="2 3">
    <name type="scientific">Hemibagrus guttatus</name>
    <dbReference type="NCBI Taxonomy" id="175788"/>
    <lineage>
        <taxon>Eukaryota</taxon>
        <taxon>Metazoa</taxon>
        <taxon>Chordata</taxon>
        <taxon>Craniata</taxon>
        <taxon>Vertebrata</taxon>
        <taxon>Euteleostomi</taxon>
        <taxon>Actinopterygii</taxon>
        <taxon>Neopterygii</taxon>
        <taxon>Teleostei</taxon>
        <taxon>Ostariophysi</taxon>
        <taxon>Siluriformes</taxon>
        <taxon>Bagridae</taxon>
        <taxon>Hemibagrus</taxon>
    </lineage>
</organism>
<dbReference type="Proteomes" id="UP001274896">
    <property type="component" value="Unassembled WGS sequence"/>
</dbReference>
<accession>A0AAE0QSK0</accession>
<keyword evidence="1" id="KW-0175">Coiled coil</keyword>
<comment type="caution">
    <text evidence="2">The sequence shown here is derived from an EMBL/GenBank/DDBJ whole genome shotgun (WGS) entry which is preliminary data.</text>
</comment>
<evidence type="ECO:0000313" key="2">
    <source>
        <dbReference type="EMBL" id="KAK3529705.1"/>
    </source>
</evidence>
<dbReference type="AlphaFoldDB" id="A0AAE0QSK0"/>
<evidence type="ECO:0000313" key="3">
    <source>
        <dbReference type="Proteomes" id="UP001274896"/>
    </source>
</evidence>
<keyword evidence="3" id="KW-1185">Reference proteome</keyword>
<protein>
    <submittedName>
        <fullName evidence="2">Uncharacterized protein</fullName>
    </submittedName>
</protein>
<evidence type="ECO:0000256" key="1">
    <source>
        <dbReference type="SAM" id="Coils"/>
    </source>
</evidence>
<proteinExistence type="predicted"/>
<dbReference type="EMBL" id="JAUCMX010000012">
    <property type="protein sequence ID" value="KAK3529705.1"/>
    <property type="molecule type" value="Genomic_DNA"/>
</dbReference>
<name>A0AAE0QSK0_9TELE</name>
<gene>
    <name evidence="2" type="ORF">QTP70_033663</name>
</gene>
<sequence length="104" mass="12593">MMTLVVHEQDQMEMDSTEMWYIMTRKQQLYGRRTLLLGLQEFLKKNNFSEGSFDKNEDQGLCELEQIEKELQSLSERERELRNGMSLQEKKIHRHRNYRGVICH</sequence>
<reference evidence="2" key="1">
    <citation type="submission" date="2023-06" db="EMBL/GenBank/DDBJ databases">
        <title>Male Hemibagrus guttatus genome.</title>
        <authorList>
            <person name="Bian C."/>
        </authorList>
    </citation>
    <scope>NUCLEOTIDE SEQUENCE</scope>
    <source>
        <strain evidence="2">Male_cb2023</strain>
        <tissue evidence="2">Muscle</tissue>
    </source>
</reference>
<feature type="coiled-coil region" evidence="1">
    <location>
        <begin position="57"/>
        <end position="84"/>
    </location>
</feature>